<dbReference type="PANTHER" id="PTHR22888">
    <property type="entry name" value="CYTOCHROME C OXIDASE, SUBUNIT II"/>
    <property type="match status" value="1"/>
</dbReference>
<evidence type="ECO:0000256" key="4">
    <source>
        <dbReference type="ARBA" id="ARBA00022660"/>
    </source>
</evidence>
<gene>
    <name evidence="17" type="ORF">EDD55_105193</name>
</gene>
<keyword evidence="10 14" id="KW-0472">Membrane</keyword>
<sequence length="243" mass="26843">MRRLETTLSGIFLGTLGSAFVAASAFAEGTGADGSADGFPDPAAGWDHLWKEVLTDITVIGVVFMIAALYMLIKFRAKSPDQVGGGRKLTAAQAVAWALIPASLFMADDFFLAANGWTQWNVQRRVPANAMEIKVTGQQWYWSFEYPDGTETDQLVVPIGQPIVLRMSSDDVIHSFGMPAYRVTEDVMPGRITYIWFNPDKPMDTVVTCREFCGMNHSVMYTKVRAVPQKDYEAWLKKQAAAG</sequence>
<evidence type="ECO:0000256" key="12">
    <source>
        <dbReference type="ARBA" id="ARBA00031399"/>
    </source>
</evidence>
<comment type="similarity">
    <text evidence="2">Belongs to the cytochrome c oxidase subunit 2 family.</text>
</comment>
<reference evidence="17 18" key="1">
    <citation type="submission" date="2019-03" db="EMBL/GenBank/DDBJ databases">
        <title>Genomic Encyclopedia of Type Strains, Phase IV (KMG-IV): sequencing the most valuable type-strain genomes for metagenomic binning, comparative biology and taxonomic classification.</title>
        <authorList>
            <person name="Goeker M."/>
        </authorList>
    </citation>
    <scope>NUCLEOTIDE SEQUENCE [LARGE SCALE GENOMIC DNA]</scope>
    <source>
        <strain evidence="17 18">DSM 101688</strain>
    </source>
</reference>
<keyword evidence="6" id="KW-0479">Metal-binding</keyword>
<dbReference type="InterPro" id="IPR045187">
    <property type="entry name" value="CcO_II"/>
</dbReference>
<evidence type="ECO:0000256" key="8">
    <source>
        <dbReference type="ARBA" id="ARBA00022989"/>
    </source>
</evidence>
<dbReference type="InterPro" id="IPR014222">
    <property type="entry name" value="Cyt_c_oxidase_su2"/>
</dbReference>
<evidence type="ECO:0000259" key="16">
    <source>
        <dbReference type="PROSITE" id="PS50857"/>
    </source>
</evidence>
<dbReference type="AlphaFoldDB" id="A0A4R3JBH3"/>
<evidence type="ECO:0000256" key="2">
    <source>
        <dbReference type="ARBA" id="ARBA00007866"/>
    </source>
</evidence>
<evidence type="ECO:0000256" key="14">
    <source>
        <dbReference type="SAM" id="Phobius"/>
    </source>
</evidence>
<feature type="domain" description="Cytochrome oxidase subunit II copper A binding" evidence="16">
    <location>
        <begin position="128"/>
        <end position="238"/>
    </location>
</feature>
<dbReference type="Proteomes" id="UP000295304">
    <property type="component" value="Unassembled WGS sequence"/>
</dbReference>
<dbReference type="PROSITE" id="PS00078">
    <property type="entry name" value="COX2"/>
    <property type="match status" value="1"/>
</dbReference>
<evidence type="ECO:0000256" key="10">
    <source>
        <dbReference type="ARBA" id="ARBA00023136"/>
    </source>
</evidence>
<dbReference type="Gene3D" id="2.60.40.420">
    <property type="entry name" value="Cupredoxins - blue copper proteins"/>
    <property type="match status" value="1"/>
</dbReference>
<feature type="signal peptide" evidence="15">
    <location>
        <begin position="1"/>
        <end position="27"/>
    </location>
</feature>
<dbReference type="GO" id="GO:0004129">
    <property type="term" value="F:cytochrome-c oxidase activity"/>
    <property type="evidence" value="ECO:0007669"/>
    <property type="project" value="UniProtKB-EC"/>
</dbReference>
<dbReference type="EMBL" id="SLZW01000005">
    <property type="protein sequence ID" value="TCS62645.1"/>
    <property type="molecule type" value="Genomic_DNA"/>
</dbReference>
<evidence type="ECO:0000256" key="5">
    <source>
        <dbReference type="ARBA" id="ARBA00022692"/>
    </source>
</evidence>
<dbReference type="NCBIfam" id="TIGR02866">
    <property type="entry name" value="CoxB"/>
    <property type="match status" value="1"/>
</dbReference>
<dbReference type="RefSeq" id="WP_132939087.1">
    <property type="nucleotide sequence ID" value="NZ_CP119676.1"/>
</dbReference>
<evidence type="ECO:0000313" key="17">
    <source>
        <dbReference type="EMBL" id="TCS62645.1"/>
    </source>
</evidence>
<evidence type="ECO:0000256" key="7">
    <source>
        <dbReference type="ARBA" id="ARBA00022982"/>
    </source>
</evidence>
<evidence type="ECO:0000256" key="15">
    <source>
        <dbReference type="SAM" id="SignalP"/>
    </source>
</evidence>
<evidence type="ECO:0000256" key="6">
    <source>
        <dbReference type="ARBA" id="ARBA00022723"/>
    </source>
</evidence>
<dbReference type="GO" id="GO:0016491">
    <property type="term" value="F:oxidoreductase activity"/>
    <property type="evidence" value="ECO:0007669"/>
    <property type="project" value="InterPro"/>
</dbReference>
<keyword evidence="5 14" id="KW-0812">Transmembrane</keyword>
<keyword evidence="4" id="KW-0679">Respiratory chain</keyword>
<dbReference type="GO" id="GO:0005507">
    <property type="term" value="F:copper ion binding"/>
    <property type="evidence" value="ECO:0007669"/>
    <property type="project" value="InterPro"/>
</dbReference>
<comment type="caution">
    <text evidence="17">The sequence shown here is derived from an EMBL/GenBank/DDBJ whole genome shotgun (WGS) entry which is preliminary data.</text>
</comment>
<evidence type="ECO:0000256" key="1">
    <source>
        <dbReference type="ARBA" id="ARBA00004141"/>
    </source>
</evidence>
<keyword evidence="7" id="KW-0249">Electron transport</keyword>
<keyword evidence="9" id="KW-0186">Copper</keyword>
<name>A0A4R3JBH3_9PROT</name>
<accession>A0A4R3JBH3</accession>
<organism evidence="17 18">
    <name type="scientific">Varunaivibrio sulfuroxidans</name>
    <dbReference type="NCBI Taxonomy" id="1773489"/>
    <lineage>
        <taxon>Bacteria</taxon>
        <taxon>Pseudomonadati</taxon>
        <taxon>Pseudomonadota</taxon>
        <taxon>Alphaproteobacteria</taxon>
        <taxon>Rhodospirillales</taxon>
        <taxon>Magnetovibrionaceae</taxon>
        <taxon>Varunaivibrio</taxon>
    </lineage>
</organism>
<dbReference type="GO" id="GO:0042773">
    <property type="term" value="P:ATP synthesis coupled electron transport"/>
    <property type="evidence" value="ECO:0007669"/>
    <property type="project" value="TreeGrafter"/>
</dbReference>
<keyword evidence="8 14" id="KW-1133">Transmembrane helix</keyword>
<comment type="function">
    <text evidence="11">Subunits I and II form the functional core of the enzyme complex. Electrons originating in cytochrome c are transferred via heme a and Cu(A) to the binuclear center formed by heme a3 and Cu(B).</text>
</comment>
<keyword evidence="3" id="KW-0813">Transport</keyword>
<evidence type="ECO:0000256" key="3">
    <source>
        <dbReference type="ARBA" id="ARBA00022448"/>
    </source>
</evidence>
<feature type="chain" id="PRO_5020701340" description="Cytochrome aa3 subunit 2" evidence="15">
    <location>
        <begin position="28"/>
        <end position="243"/>
    </location>
</feature>
<proteinExistence type="inferred from homology"/>
<protein>
    <recommendedName>
        <fullName evidence="12">Cytochrome aa3 subunit 2</fullName>
    </recommendedName>
</protein>
<comment type="subcellular location">
    <subcellularLocation>
        <location evidence="1">Membrane</location>
        <topology evidence="1">Multi-pass membrane protein</topology>
    </subcellularLocation>
</comment>
<dbReference type="SUPFAM" id="SSF49503">
    <property type="entry name" value="Cupredoxins"/>
    <property type="match status" value="1"/>
</dbReference>
<dbReference type="OrthoDB" id="9781261at2"/>
<dbReference type="Pfam" id="PF00116">
    <property type="entry name" value="COX2"/>
    <property type="match status" value="1"/>
</dbReference>
<keyword evidence="15" id="KW-0732">Signal</keyword>
<keyword evidence="18" id="KW-1185">Reference proteome</keyword>
<comment type="catalytic activity">
    <reaction evidence="13">
        <text>4 Fe(II)-[cytochrome c] + O2 + 8 H(+)(in) = 4 Fe(III)-[cytochrome c] + 2 H2O + 4 H(+)(out)</text>
        <dbReference type="Rhea" id="RHEA:11436"/>
        <dbReference type="Rhea" id="RHEA-COMP:10350"/>
        <dbReference type="Rhea" id="RHEA-COMP:14399"/>
        <dbReference type="ChEBI" id="CHEBI:15377"/>
        <dbReference type="ChEBI" id="CHEBI:15378"/>
        <dbReference type="ChEBI" id="CHEBI:15379"/>
        <dbReference type="ChEBI" id="CHEBI:29033"/>
        <dbReference type="ChEBI" id="CHEBI:29034"/>
        <dbReference type="EC" id="7.1.1.9"/>
    </reaction>
</comment>
<evidence type="ECO:0000256" key="9">
    <source>
        <dbReference type="ARBA" id="ARBA00023008"/>
    </source>
</evidence>
<feature type="transmembrane region" description="Helical" evidence="14">
    <location>
        <begin position="53"/>
        <end position="73"/>
    </location>
</feature>
<dbReference type="GO" id="GO:0016020">
    <property type="term" value="C:membrane"/>
    <property type="evidence" value="ECO:0007669"/>
    <property type="project" value="UniProtKB-SubCell"/>
</dbReference>
<evidence type="ECO:0000256" key="11">
    <source>
        <dbReference type="ARBA" id="ARBA00024688"/>
    </source>
</evidence>
<evidence type="ECO:0000313" key="18">
    <source>
        <dbReference type="Proteomes" id="UP000295304"/>
    </source>
</evidence>
<dbReference type="InterPro" id="IPR001505">
    <property type="entry name" value="Copper_CuA"/>
</dbReference>
<dbReference type="InterPro" id="IPR002429">
    <property type="entry name" value="CcO_II-like_C"/>
</dbReference>
<dbReference type="PANTHER" id="PTHR22888:SF9">
    <property type="entry name" value="CYTOCHROME C OXIDASE SUBUNIT 2"/>
    <property type="match status" value="1"/>
</dbReference>
<evidence type="ECO:0000256" key="13">
    <source>
        <dbReference type="ARBA" id="ARBA00047816"/>
    </source>
</evidence>
<dbReference type="PROSITE" id="PS50857">
    <property type="entry name" value="COX2_CUA"/>
    <property type="match status" value="1"/>
</dbReference>
<dbReference type="InterPro" id="IPR008972">
    <property type="entry name" value="Cupredoxin"/>
</dbReference>